<feature type="region of interest" description="Disordered" evidence="1">
    <location>
        <begin position="1"/>
        <end position="29"/>
    </location>
</feature>
<feature type="compositionally biased region" description="Polar residues" evidence="1">
    <location>
        <begin position="388"/>
        <end position="415"/>
    </location>
</feature>
<reference evidence="2 3" key="1">
    <citation type="submission" date="2009-11" db="EMBL/GenBank/DDBJ databases">
        <title>Annotation of Allomyces macrogynus ATCC 38327.</title>
        <authorList>
            <consortium name="The Broad Institute Genome Sequencing Platform"/>
            <person name="Russ C."/>
            <person name="Cuomo C."/>
            <person name="Burger G."/>
            <person name="Gray M.W."/>
            <person name="Holland P.W.H."/>
            <person name="King N."/>
            <person name="Lang F.B.F."/>
            <person name="Roger A.J."/>
            <person name="Ruiz-Trillo I."/>
            <person name="Young S.K."/>
            <person name="Zeng Q."/>
            <person name="Gargeya S."/>
            <person name="Fitzgerald M."/>
            <person name="Haas B."/>
            <person name="Abouelleil A."/>
            <person name="Alvarado L."/>
            <person name="Arachchi H.M."/>
            <person name="Berlin A."/>
            <person name="Chapman S.B."/>
            <person name="Gearin G."/>
            <person name="Goldberg J."/>
            <person name="Griggs A."/>
            <person name="Gujja S."/>
            <person name="Hansen M."/>
            <person name="Heiman D."/>
            <person name="Howarth C."/>
            <person name="Larimer J."/>
            <person name="Lui A."/>
            <person name="MacDonald P.J.P."/>
            <person name="McCowen C."/>
            <person name="Montmayeur A."/>
            <person name="Murphy C."/>
            <person name="Neiman D."/>
            <person name="Pearson M."/>
            <person name="Priest M."/>
            <person name="Roberts A."/>
            <person name="Saif S."/>
            <person name="Shea T."/>
            <person name="Sisk P."/>
            <person name="Stolte C."/>
            <person name="Sykes S."/>
            <person name="Wortman J."/>
            <person name="Nusbaum C."/>
            <person name="Birren B."/>
        </authorList>
    </citation>
    <scope>NUCLEOTIDE SEQUENCE [LARGE SCALE GENOMIC DNA]</scope>
    <source>
        <strain evidence="2 3">ATCC 38327</strain>
    </source>
</reference>
<dbReference type="AlphaFoldDB" id="A0A0L0SAR2"/>
<keyword evidence="3" id="KW-1185">Reference proteome</keyword>
<evidence type="ECO:0000313" key="2">
    <source>
        <dbReference type="EMBL" id="KNE59484.1"/>
    </source>
</evidence>
<dbReference type="VEuPathDB" id="FungiDB:AMAG_03758"/>
<dbReference type="PANTHER" id="PTHR21580">
    <property type="entry name" value="SHIPPO-1-RELATED"/>
    <property type="match status" value="1"/>
</dbReference>
<sequence length="521" mass="55356">MSGIEGNPVSGPAAAAASHDLPQVQVDAEPLGHYAAGSIKHVAMDVPHDDHDGAVTSQEDQGSPPAPPSAMLRPRSCCEKKKALASGAVDVTPSPLAYGVNYDTLDYRSKHEGFSISGRHPLPDSETPAPSAYKEPVLLGEGVPKWSIANKLLDIQDPAPGPCEYSPDGIHQLTTAPSFSMRRKTGPPIFYMRDNPPGANAYHPKMETSQIATSLKGRYKDSKALKDKTPGPANYLIPAGLPNGPHFSMVGRNECAPEDDLWLESPHRGRRPAGPATYSPHAEATLVDAPTYSLGKRLPLLKPEDVSPGPKYHPLLESVARNDRPKVTLKSRHAERPKKTPGPGDYSITTTVTVDDLIRTVAERKAAAAALQQKRKQQQAQAQAQAQTASSPASSDARLTSAPSPTKQSSWSSPGPSDYNVAHARNQVFQSTPSYSLSSRTGKTGVRGTFHDGPAPNAYAPGFDSEVVVTAKSGGGKGGKRADLAAARRLARAATMKGRLGDAVLVFPSLRLDTLKVKLDM</sequence>
<gene>
    <name evidence="2" type="ORF">AMAG_03758</name>
</gene>
<feature type="compositionally biased region" description="Basic and acidic residues" evidence="1">
    <location>
        <begin position="320"/>
        <end position="338"/>
    </location>
</feature>
<organism evidence="2 3">
    <name type="scientific">Allomyces macrogynus (strain ATCC 38327)</name>
    <name type="common">Allomyces javanicus var. macrogynus</name>
    <dbReference type="NCBI Taxonomy" id="578462"/>
    <lineage>
        <taxon>Eukaryota</taxon>
        <taxon>Fungi</taxon>
        <taxon>Fungi incertae sedis</taxon>
        <taxon>Blastocladiomycota</taxon>
        <taxon>Blastocladiomycetes</taxon>
        <taxon>Blastocladiales</taxon>
        <taxon>Blastocladiaceae</taxon>
        <taxon>Allomyces</taxon>
    </lineage>
</organism>
<feature type="region of interest" description="Disordered" evidence="1">
    <location>
        <begin position="301"/>
        <end position="349"/>
    </location>
</feature>
<dbReference type="eggNOG" id="ENOG502T75Y">
    <property type="taxonomic scope" value="Eukaryota"/>
</dbReference>
<dbReference type="PANTHER" id="PTHR21580:SF28">
    <property type="entry name" value="BOREALIN N-TERMINAL DOMAIN-CONTAINING PROTEIN-RELATED"/>
    <property type="match status" value="1"/>
</dbReference>
<reference evidence="3" key="2">
    <citation type="submission" date="2009-11" db="EMBL/GenBank/DDBJ databases">
        <title>The Genome Sequence of Allomyces macrogynus strain ATCC 38327.</title>
        <authorList>
            <consortium name="The Broad Institute Genome Sequencing Platform"/>
            <person name="Russ C."/>
            <person name="Cuomo C."/>
            <person name="Shea T."/>
            <person name="Young S.K."/>
            <person name="Zeng Q."/>
            <person name="Koehrsen M."/>
            <person name="Haas B."/>
            <person name="Borodovsky M."/>
            <person name="Guigo R."/>
            <person name="Alvarado L."/>
            <person name="Berlin A."/>
            <person name="Borenstein D."/>
            <person name="Chen Z."/>
            <person name="Engels R."/>
            <person name="Freedman E."/>
            <person name="Gellesch M."/>
            <person name="Goldberg J."/>
            <person name="Griggs A."/>
            <person name="Gujja S."/>
            <person name="Heiman D."/>
            <person name="Hepburn T."/>
            <person name="Howarth C."/>
            <person name="Jen D."/>
            <person name="Larson L."/>
            <person name="Lewis B."/>
            <person name="Mehta T."/>
            <person name="Park D."/>
            <person name="Pearson M."/>
            <person name="Roberts A."/>
            <person name="Saif S."/>
            <person name="Shenoy N."/>
            <person name="Sisk P."/>
            <person name="Stolte C."/>
            <person name="Sykes S."/>
            <person name="Walk T."/>
            <person name="White J."/>
            <person name="Yandava C."/>
            <person name="Burger G."/>
            <person name="Gray M.W."/>
            <person name="Holland P.W.H."/>
            <person name="King N."/>
            <person name="Lang F.B.F."/>
            <person name="Roger A.J."/>
            <person name="Ruiz-Trillo I."/>
            <person name="Lander E."/>
            <person name="Nusbaum C."/>
        </authorList>
    </citation>
    <scope>NUCLEOTIDE SEQUENCE [LARGE SCALE GENOMIC DNA]</scope>
    <source>
        <strain evidence="3">ATCC 38327</strain>
    </source>
</reference>
<name>A0A0L0SAR2_ALLM3</name>
<feature type="region of interest" description="Disordered" evidence="1">
    <location>
        <begin position="46"/>
        <end position="73"/>
    </location>
</feature>
<dbReference type="OMA" id="PNHYNIR"/>
<protein>
    <submittedName>
        <fullName evidence="2">Uncharacterized protein</fullName>
    </submittedName>
</protein>
<accession>A0A0L0SAR2</accession>
<dbReference type="OrthoDB" id="429991at2759"/>
<dbReference type="InterPro" id="IPR051291">
    <property type="entry name" value="CIMAP"/>
</dbReference>
<proteinExistence type="predicted"/>
<feature type="compositionally biased region" description="Low complexity" evidence="1">
    <location>
        <begin position="372"/>
        <end position="387"/>
    </location>
</feature>
<evidence type="ECO:0000313" key="3">
    <source>
        <dbReference type="Proteomes" id="UP000054350"/>
    </source>
</evidence>
<dbReference type="EMBL" id="GG745334">
    <property type="protein sequence ID" value="KNE59484.1"/>
    <property type="molecule type" value="Genomic_DNA"/>
</dbReference>
<dbReference type="Pfam" id="PF07004">
    <property type="entry name" value="SHIPPO-rpt"/>
    <property type="match status" value="2"/>
</dbReference>
<dbReference type="Proteomes" id="UP000054350">
    <property type="component" value="Unassembled WGS sequence"/>
</dbReference>
<dbReference type="InterPro" id="IPR010736">
    <property type="entry name" value="SHIPPO-rpt"/>
</dbReference>
<feature type="region of interest" description="Disordered" evidence="1">
    <location>
        <begin position="372"/>
        <end position="419"/>
    </location>
</feature>
<evidence type="ECO:0000256" key="1">
    <source>
        <dbReference type="SAM" id="MobiDB-lite"/>
    </source>
</evidence>